<dbReference type="PROSITE" id="PS00519">
    <property type="entry name" value="HTH_ASNC_1"/>
    <property type="match status" value="1"/>
</dbReference>
<dbReference type="Gene3D" id="3.30.70.920">
    <property type="match status" value="1"/>
</dbReference>
<dbReference type="InterPro" id="IPR011008">
    <property type="entry name" value="Dimeric_a/b-barrel"/>
</dbReference>
<reference evidence="5 6" key="1">
    <citation type="journal article" date="2013" name="Genome Announc.">
        <title>Draft Genome of the Marine Gammaproteobacterium Halomonas titanicae.</title>
        <authorList>
            <person name="Sanchez-Porro C."/>
            <person name="de la Haba R.R."/>
            <person name="Cruz-Hernandez N."/>
            <person name="Gonzalez J.M."/>
            <person name="Reyes-Guirao C."/>
            <person name="Navarro-Sampedro L."/>
            <person name="Carballo M."/>
            <person name="Ventosa A."/>
        </authorList>
    </citation>
    <scope>NUCLEOTIDE SEQUENCE [LARGE SCALE GENOMIC DNA]</scope>
    <source>
        <strain evidence="5 6">BH1</strain>
    </source>
</reference>
<dbReference type="PRINTS" id="PR00033">
    <property type="entry name" value="HTHASNC"/>
</dbReference>
<evidence type="ECO:0000259" key="4">
    <source>
        <dbReference type="PROSITE" id="PS50956"/>
    </source>
</evidence>
<dbReference type="GO" id="GO:0006355">
    <property type="term" value="P:regulation of DNA-templated transcription"/>
    <property type="evidence" value="ECO:0007669"/>
    <property type="project" value="UniProtKB-ARBA"/>
</dbReference>
<dbReference type="AlphaFoldDB" id="L9UBX9"/>
<dbReference type="PATRIC" id="fig|1204738.3.peg.97"/>
<dbReference type="SMART" id="SM00344">
    <property type="entry name" value="HTH_ASNC"/>
    <property type="match status" value="1"/>
</dbReference>
<sequence length="191" mass="21915">MNNGYDNGAGAEYSFQFRTNNHYSFFMSAEMTFYFMDAIDRRILDQLQRNSSLTNQALADEIGLSPSACLKRVNRLRDAGIIEQEVALLNPDALGQCLHMVVEVTMERDNKSLYQRFLTTALSAPEVKQCYQVTGECDFVLIVTVADLDEYDSFCDRVLYGDDNLRKFRTLLSRKRHKFDTSVPMESLRST</sequence>
<keyword evidence="1" id="KW-0805">Transcription regulation</keyword>
<dbReference type="Pfam" id="PF01037">
    <property type="entry name" value="AsnC_trans_reg"/>
    <property type="match status" value="1"/>
</dbReference>
<dbReference type="GO" id="GO:0043200">
    <property type="term" value="P:response to amino acid"/>
    <property type="evidence" value="ECO:0007669"/>
    <property type="project" value="TreeGrafter"/>
</dbReference>
<evidence type="ECO:0000313" key="6">
    <source>
        <dbReference type="Proteomes" id="UP000011651"/>
    </source>
</evidence>
<dbReference type="InterPro" id="IPR011991">
    <property type="entry name" value="ArsR-like_HTH"/>
</dbReference>
<dbReference type="GO" id="GO:0043565">
    <property type="term" value="F:sequence-specific DNA binding"/>
    <property type="evidence" value="ECO:0007669"/>
    <property type="project" value="InterPro"/>
</dbReference>
<evidence type="ECO:0000256" key="1">
    <source>
        <dbReference type="ARBA" id="ARBA00023015"/>
    </source>
</evidence>
<comment type="caution">
    <text evidence="5">The sequence shown here is derived from an EMBL/GenBank/DDBJ whole genome shotgun (WGS) entry which is preliminary data.</text>
</comment>
<dbReference type="InterPro" id="IPR036388">
    <property type="entry name" value="WH-like_DNA-bd_sf"/>
</dbReference>
<evidence type="ECO:0000256" key="3">
    <source>
        <dbReference type="ARBA" id="ARBA00023163"/>
    </source>
</evidence>
<dbReference type="PANTHER" id="PTHR30154">
    <property type="entry name" value="LEUCINE-RESPONSIVE REGULATORY PROTEIN"/>
    <property type="match status" value="1"/>
</dbReference>
<keyword evidence="3" id="KW-0804">Transcription</keyword>
<organism evidence="5 6">
    <name type="scientific">Vreelandella titanicae BH1</name>
    <dbReference type="NCBI Taxonomy" id="1204738"/>
    <lineage>
        <taxon>Bacteria</taxon>
        <taxon>Pseudomonadati</taxon>
        <taxon>Pseudomonadota</taxon>
        <taxon>Gammaproteobacteria</taxon>
        <taxon>Oceanospirillales</taxon>
        <taxon>Halomonadaceae</taxon>
        <taxon>Vreelandella</taxon>
    </lineage>
</organism>
<keyword evidence="2" id="KW-0238">DNA-binding</keyword>
<accession>L9UBX9</accession>
<dbReference type="Pfam" id="PF13412">
    <property type="entry name" value="HTH_24"/>
    <property type="match status" value="1"/>
</dbReference>
<name>L9UBX9_9GAMM</name>
<dbReference type="Proteomes" id="UP000011651">
    <property type="component" value="Unassembled WGS sequence"/>
</dbReference>
<gene>
    <name evidence="5" type="ORF">HALTITAN_0066</name>
</gene>
<dbReference type="SUPFAM" id="SSF46785">
    <property type="entry name" value="Winged helix' DNA-binding domain"/>
    <property type="match status" value="1"/>
</dbReference>
<proteinExistence type="predicted"/>
<dbReference type="SUPFAM" id="SSF54909">
    <property type="entry name" value="Dimeric alpha+beta barrel"/>
    <property type="match status" value="1"/>
</dbReference>
<dbReference type="InterPro" id="IPR000485">
    <property type="entry name" value="AsnC-type_HTH_dom"/>
</dbReference>
<dbReference type="InterPro" id="IPR036390">
    <property type="entry name" value="WH_DNA-bd_sf"/>
</dbReference>
<dbReference type="InterPro" id="IPR019887">
    <property type="entry name" value="Tscrpt_reg_AsnC/Lrp_C"/>
</dbReference>
<evidence type="ECO:0000313" key="5">
    <source>
        <dbReference type="EMBL" id="ELY22465.1"/>
    </source>
</evidence>
<dbReference type="CDD" id="cd00090">
    <property type="entry name" value="HTH_ARSR"/>
    <property type="match status" value="1"/>
</dbReference>
<dbReference type="InterPro" id="IPR019888">
    <property type="entry name" value="Tscrpt_reg_AsnC-like"/>
</dbReference>
<dbReference type="GO" id="GO:0005829">
    <property type="term" value="C:cytosol"/>
    <property type="evidence" value="ECO:0007669"/>
    <property type="project" value="TreeGrafter"/>
</dbReference>
<dbReference type="PROSITE" id="PS50956">
    <property type="entry name" value="HTH_ASNC_2"/>
    <property type="match status" value="1"/>
</dbReference>
<dbReference type="Gene3D" id="1.10.10.10">
    <property type="entry name" value="Winged helix-like DNA-binding domain superfamily/Winged helix DNA-binding domain"/>
    <property type="match status" value="1"/>
</dbReference>
<protein>
    <submittedName>
        <fullName evidence="5">Transcription regulator AsnC-type</fullName>
    </submittedName>
</protein>
<dbReference type="InterPro" id="IPR019885">
    <property type="entry name" value="Tscrpt_reg_HTH_AsnC-type_CS"/>
</dbReference>
<evidence type="ECO:0000256" key="2">
    <source>
        <dbReference type="ARBA" id="ARBA00023125"/>
    </source>
</evidence>
<dbReference type="EMBL" id="AOPO01000001">
    <property type="protein sequence ID" value="ELY22465.1"/>
    <property type="molecule type" value="Genomic_DNA"/>
</dbReference>
<feature type="domain" description="HTH asnC-type" evidence="4">
    <location>
        <begin position="36"/>
        <end position="97"/>
    </location>
</feature>
<dbReference type="PANTHER" id="PTHR30154:SF34">
    <property type="entry name" value="TRANSCRIPTIONAL REGULATOR AZLB"/>
    <property type="match status" value="1"/>
</dbReference>